<keyword evidence="6" id="KW-1185">Reference proteome</keyword>
<evidence type="ECO:0000313" key="5">
    <source>
        <dbReference type="EMBL" id="ALA56952.1"/>
    </source>
</evidence>
<dbReference type="PROSITE" id="PS51187">
    <property type="entry name" value="AUTOINDUCER_SYNTH_2"/>
    <property type="match status" value="1"/>
</dbReference>
<organism evidence="5 6">
    <name type="scientific">Nitrospira moscoviensis</name>
    <dbReference type="NCBI Taxonomy" id="42253"/>
    <lineage>
        <taxon>Bacteria</taxon>
        <taxon>Pseudomonadati</taxon>
        <taxon>Nitrospirota</taxon>
        <taxon>Nitrospiria</taxon>
        <taxon>Nitrospirales</taxon>
        <taxon>Nitrospiraceae</taxon>
        <taxon>Nitrospira</taxon>
    </lineage>
</organism>
<accession>A0A0K2G8P0</accession>
<keyword evidence="3" id="KW-0949">S-adenosyl-L-methionine</keyword>
<evidence type="ECO:0000256" key="1">
    <source>
        <dbReference type="ARBA" id="ARBA00022654"/>
    </source>
</evidence>
<dbReference type="GO" id="GO:0007165">
    <property type="term" value="P:signal transduction"/>
    <property type="evidence" value="ECO:0007669"/>
    <property type="project" value="TreeGrafter"/>
</dbReference>
<dbReference type="PATRIC" id="fig|42253.5.peg.512"/>
<sequence length="253" mass="29180">MLTVNESRPIEFQEEELVVRTLYREQELQSSYMLRHQVFAHRLQWVAKRADGMDVDEYDTFATSVGLFDQERALRGVFRMVASPYPFMLEKEFRPCLLEGCEIRKADDTAEITRLALDPTLSDKGLSSRLMLVLIKGVYQWARQNDVRYMYMVVERRFLRVLRGIGLCCEAISPAVSLPPAGALSIAAILDWQKFHDTAPLKQPLFAKWMNTVDGSVSFEKSRFFERDPRERFDASVRHRQSSSTAEKTLAVA</sequence>
<dbReference type="InterPro" id="IPR016181">
    <property type="entry name" value="Acyl_CoA_acyltransferase"/>
</dbReference>
<name>A0A0K2G8P0_NITMO</name>
<dbReference type="Pfam" id="PF00765">
    <property type="entry name" value="Autoind_synth"/>
    <property type="match status" value="1"/>
</dbReference>
<evidence type="ECO:0008006" key="7">
    <source>
        <dbReference type="Google" id="ProtNLM"/>
    </source>
</evidence>
<evidence type="ECO:0000256" key="2">
    <source>
        <dbReference type="ARBA" id="ARBA00022679"/>
    </source>
</evidence>
<keyword evidence="1" id="KW-0673">Quorum sensing</keyword>
<dbReference type="PANTHER" id="PTHR39322">
    <property type="entry name" value="ACYL-HOMOSERINE-LACTONE SYNTHASE"/>
    <property type="match status" value="1"/>
</dbReference>
<dbReference type="EMBL" id="CP011801">
    <property type="protein sequence ID" value="ALA56952.1"/>
    <property type="molecule type" value="Genomic_DNA"/>
</dbReference>
<evidence type="ECO:0000313" key="6">
    <source>
        <dbReference type="Proteomes" id="UP000069205"/>
    </source>
</evidence>
<proteinExistence type="predicted"/>
<dbReference type="Gene3D" id="3.40.630.30">
    <property type="match status" value="1"/>
</dbReference>
<dbReference type="KEGG" id="nmv:NITMOv2_0516"/>
<dbReference type="SUPFAM" id="SSF55729">
    <property type="entry name" value="Acyl-CoA N-acyltransferases (Nat)"/>
    <property type="match status" value="1"/>
</dbReference>
<dbReference type="GO" id="GO:0016740">
    <property type="term" value="F:transferase activity"/>
    <property type="evidence" value="ECO:0007669"/>
    <property type="project" value="UniProtKB-KW"/>
</dbReference>
<evidence type="ECO:0000256" key="4">
    <source>
        <dbReference type="ARBA" id="ARBA00022929"/>
    </source>
</evidence>
<dbReference type="OrthoDB" id="187732at2"/>
<dbReference type="GO" id="GO:0009372">
    <property type="term" value="P:quorum sensing"/>
    <property type="evidence" value="ECO:0007669"/>
    <property type="project" value="UniProtKB-KW"/>
</dbReference>
<reference evidence="5 6" key="1">
    <citation type="journal article" date="2015" name="Proc. Natl. Acad. Sci. U.S.A.">
        <title>Expanded metabolic versatility of ubiquitous nitrite-oxidizing bacteria from the genus Nitrospira.</title>
        <authorList>
            <person name="Koch H."/>
            <person name="Lucker S."/>
            <person name="Albertsen M."/>
            <person name="Kitzinger K."/>
            <person name="Herbold C."/>
            <person name="Spieck E."/>
            <person name="Nielsen P.H."/>
            <person name="Wagner M."/>
            <person name="Daims H."/>
        </authorList>
    </citation>
    <scope>NUCLEOTIDE SEQUENCE [LARGE SCALE GENOMIC DNA]</scope>
    <source>
        <strain evidence="5 6">NSP M-1</strain>
    </source>
</reference>
<keyword evidence="2" id="KW-0808">Transferase</keyword>
<gene>
    <name evidence="5" type="ORF">NITMOv2_0516</name>
</gene>
<dbReference type="Proteomes" id="UP000069205">
    <property type="component" value="Chromosome"/>
</dbReference>
<dbReference type="AlphaFoldDB" id="A0A0K2G8P0"/>
<dbReference type="PANTHER" id="PTHR39322:SF1">
    <property type="entry name" value="ISOVALERYL-HOMOSERINE LACTONE SYNTHASE"/>
    <property type="match status" value="1"/>
</dbReference>
<evidence type="ECO:0000256" key="3">
    <source>
        <dbReference type="ARBA" id="ARBA00022691"/>
    </source>
</evidence>
<dbReference type="RefSeq" id="WP_053378364.1">
    <property type="nucleotide sequence ID" value="NZ_CP011801.1"/>
</dbReference>
<keyword evidence="4" id="KW-0071">Autoinducer synthesis</keyword>
<dbReference type="PRINTS" id="PR01549">
    <property type="entry name" value="AUTOINDCRSYN"/>
</dbReference>
<protein>
    <recommendedName>
        <fullName evidence="7">Acyl-homoserine-lactone synthase</fullName>
    </recommendedName>
</protein>
<dbReference type="InterPro" id="IPR001690">
    <property type="entry name" value="Autoind_synthase"/>
</dbReference>
<dbReference type="STRING" id="42253.NITMOv2_0516"/>